<feature type="domain" description="Glycosyl transferase family 8 C-terminal" evidence="9">
    <location>
        <begin position="277"/>
        <end position="333"/>
    </location>
</feature>
<reference evidence="10 11" key="1">
    <citation type="submission" date="2014-09" db="EMBL/GenBank/DDBJ databases">
        <title>Cedecea neteri SSMD04 Genome Sequencing.</title>
        <authorList>
            <person name="Tan J.-Y."/>
        </authorList>
    </citation>
    <scope>NUCLEOTIDE SEQUENCE [LARGE SCALE GENOMIC DNA]</scope>
    <source>
        <strain evidence="10 11">SSMD04</strain>
    </source>
</reference>
<comment type="cofactor">
    <cofactor evidence="1">
        <name>Mg(2+)</name>
        <dbReference type="ChEBI" id="CHEBI:18420"/>
    </cofactor>
</comment>
<evidence type="ECO:0000256" key="3">
    <source>
        <dbReference type="ARBA" id="ARBA00006351"/>
    </source>
</evidence>
<dbReference type="OrthoDB" id="9807549at2"/>
<keyword evidence="7" id="KW-0460">Magnesium</keyword>
<protein>
    <submittedName>
        <fullName evidence="10">Lipopolysaccharide 1,2-glucosyltransferase</fullName>
    </submittedName>
</protein>
<dbReference type="KEGG" id="cnt:JT31_12165"/>
<evidence type="ECO:0000256" key="5">
    <source>
        <dbReference type="ARBA" id="ARBA00022679"/>
    </source>
</evidence>
<evidence type="ECO:0000259" key="9">
    <source>
        <dbReference type="Pfam" id="PF08437"/>
    </source>
</evidence>
<keyword evidence="8" id="KW-0448">Lipopolysaccharide biosynthesis</keyword>
<dbReference type="InterPro" id="IPR029044">
    <property type="entry name" value="Nucleotide-diphossugar_trans"/>
</dbReference>
<evidence type="ECO:0000256" key="4">
    <source>
        <dbReference type="ARBA" id="ARBA00022676"/>
    </source>
</evidence>
<evidence type="ECO:0000256" key="7">
    <source>
        <dbReference type="ARBA" id="ARBA00022842"/>
    </source>
</evidence>
<accession>A0A089PY71</accession>
<dbReference type="InterPro" id="IPR050748">
    <property type="entry name" value="Glycosyltrans_8_dom-fam"/>
</dbReference>
<organism evidence="10 11">
    <name type="scientific">Cedecea neteri</name>
    <dbReference type="NCBI Taxonomy" id="158822"/>
    <lineage>
        <taxon>Bacteria</taxon>
        <taxon>Pseudomonadati</taxon>
        <taxon>Pseudomonadota</taxon>
        <taxon>Gammaproteobacteria</taxon>
        <taxon>Enterobacterales</taxon>
        <taxon>Enterobacteriaceae</taxon>
        <taxon>Cedecea</taxon>
    </lineage>
</organism>
<dbReference type="Proteomes" id="UP000029481">
    <property type="component" value="Chromosome"/>
</dbReference>
<dbReference type="PANTHER" id="PTHR13778:SF64">
    <property type="entry name" value="LIPOPOLYSACCHARIDE 1,2-GLUCOSYLTRANSFERASE"/>
    <property type="match status" value="1"/>
</dbReference>
<dbReference type="InterPro" id="IPR002495">
    <property type="entry name" value="Glyco_trans_8"/>
</dbReference>
<gene>
    <name evidence="10" type="ORF">JT31_12165</name>
</gene>
<keyword evidence="6" id="KW-0479">Metal-binding</keyword>
<dbReference type="EMBL" id="CP009451">
    <property type="protein sequence ID" value="AIR05332.1"/>
    <property type="molecule type" value="Genomic_DNA"/>
</dbReference>
<proteinExistence type="inferred from homology"/>
<dbReference type="Gene3D" id="3.90.550.10">
    <property type="entry name" value="Spore Coat Polysaccharide Biosynthesis Protein SpsA, Chain A"/>
    <property type="match status" value="1"/>
</dbReference>
<comment type="pathway">
    <text evidence="2">Bacterial outer membrane biogenesis; LPS core biosynthesis.</text>
</comment>
<dbReference type="AlphaFoldDB" id="A0A089PY71"/>
<dbReference type="CDD" id="cd04194">
    <property type="entry name" value="GT8_A4GalT_like"/>
    <property type="match status" value="1"/>
</dbReference>
<dbReference type="Pfam" id="PF01501">
    <property type="entry name" value="Glyco_transf_8"/>
    <property type="match status" value="1"/>
</dbReference>
<comment type="similarity">
    <text evidence="3">Belongs to the glycosyltransferase 8 family.</text>
</comment>
<dbReference type="RefSeq" id="WP_038477148.1">
    <property type="nucleotide sequence ID" value="NZ_CP009451.1"/>
</dbReference>
<dbReference type="SUPFAM" id="SSF53448">
    <property type="entry name" value="Nucleotide-diphospho-sugar transferases"/>
    <property type="match status" value="1"/>
</dbReference>
<keyword evidence="5 10" id="KW-0808">Transferase</keyword>
<keyword evidence="4" id="KW-0328">Glycosyltransferase</keyword>
<evidence type="ECO:0000256" key="6">
    <source>
        <dbReference type="ARBA" id="ARBA00022723"/>
    </source>
</evidence>
<dbReference type="Pfam" id="PF08437">
    <property type="entry name" value="Glyco_transf_8C"/>
    <property type="match status" value="1"/>
</dbReference>
<keyword evidence="11" id="KW-1185">Reference proteome</keyword>
<evidence type="ECO:0000256" key="8">
    <source>
        <dbReference type="ARBA" id="ARBA00022985"/>
    </source>
</evidence>
<dbReference type="InterPro" id="IPR013645">
    <property type="entry name" value="Glyco_transf_8N"/>
</dbReference>
<evidence type="ECO:0000313" key="10">
    <source>
        <dbReference type="EMBL" id="AIR05332.1"/>
    </source>
</evidence>
<dbReference type="GO" id="GO:0008918">
    <property type="term" value="F:lipopolysaccharide 3-alpha-galactosyltransferase activity"/>
    <property type="evidence" value="ECO:0007669"/>
    <property type="project" value="InterPro"/>
</dbReference>
<dbReference type="PANTHER" id="PTHR13778">
    <property type="entry name" value="GLYCOSYLTRANSFERASE 8 DOMAIN-CONTAINING PROTEIN"/>
    <property type="match status" value="1"/>
</dbReference>
<evidence type="ECO:0000256" key="1">
    <source>
        <dbReference type="ARBA" id="ARBA00001946"/>
    </source>
</evidence>
<evidence type="ECO:0000256" key="2">
    <source>
        <dbReference type="ARBA" id="ARBA00004713"/>
    </source>
</evidence>
<dbReference type="GO" id="GO:0046872">
    <property type="term" value="F:metal ion binding"/>
    <property type="evidence" value="ECO:0007669"/>
    <property type="project" value="UniProtKB-KW"/>
</dbReference>
<evidence type="ECO:0000313" key="11">
    <source>
        <dbReference type="Proteomes" id="UP000029481"/>
    </source>
</evidence>
<name>A0A089PY71_9ENTR</name>
<sequence length="337" mass="38791">MNFDCRQAIKEKLVYSSTPESYQGPALNIAWGVDKNFMFGAAISLTSVLMNNRDTPIHFHLFTDSIDEDYKVRLQRLVQQYHTIITVYVMDSEGLKVLPCGNAWSHATYFRFIAFEYLSDEIDSLLYIDADVICKGSLHKLCDIDFGDRVAAVILDIDSSREYAAQRLNTPQFESDYFNAGVIYANLKAWKAQSFLSTAFNMLMDKNKSFAFFDQDVLNIMFLNKVMFLPRIYDAIYGMKQELKSKDLEKYKEFITDETILIHYIGVTKPWHSWAVYPSAQYFGVAYKASPWSDVPLLGAITPKQFKKKSRHERLQGKTLKSIVSYVGYLIAKLKSK</sequence>